<dbReference type="PANTHER" id="PTHR43863:SF2">
    <property type="entry name" value="MALTASE-GLUCOAMYLASE"/>
    <property type="match status" value="1"/>
</dbReference>
<dbReference type="Pfam" id="PF03422">
    <property type="entry name" value="CBM_6"/>
    <property type="match status" value="2"/>
</dbReference>
<dbReference type="PROSITE" id="PS51175">
    <property type="entry name" value="CBM6"/>
    <property type="match status" value="3"/>
</dbReference>
<feature type="domain" description="CBM6" evidence="2">
    <location>
        <begin position="456"/>
        <end position="581"/>
    </location>
</feature>
<feature type="domain" description="CBM6" evidence="2">
    <location>
        <begin position="593"/>
        <end position="713"/>
    </location>
</feature>
<dbReference type="Pfam" id="PF16990">
    <property type="entry name" value="CBM_35"/>
    <property type="match status" value="1"/>
</dbReference>
<comment type="caution">
    <text evidence="3">The sequence shown here is derived from an EMBL/GenBank/DDBJ whole genome shotgun (WGS) entry which is preliminary data.</text>
</comment>
<evidence type="ECO:0000259" key="2">
    <source>
        <dbReference type="PROSITE" id="PS51175"/>
    </source>
</evidence>
<dbReference type="SUPFAM" id="SSF49785">
    <property type="entry name" value="Galactose-binding domain-like"/>
    <property type="match status" value="3"/>
</dbReference>
<protein>
    <submittedName>
        <fullName evidence="3">Carbohydrate-binding protein</fullName>
    </submittedName>
</protein>
<dbReference type="AlphaFoldDB" id="A0A494Y3G0"/>
<evidence type="ECO:0000256" key="1">
    <source>
        <dbReference type="ARBA" id="ARBA00022729"/>
    </source>
</evidence>
<sequence>MLRALRKSTTYIMVSLLTLGLIFSSDLSERAYAASESVSVDLSQSLGAPTYRGTGFLYGLNQDGSAPIGGLLSDLKPKLFRGGGASLSGGGWAVGGYSGYLPRFNEVRDQYNRANALGAKYQILVSDIWGSFAGLNPEVFPGDNGDWTYWNQFLTQLVQDKIANNMTNARYDIWNEPDGAYFWDRTSTQYFEMWKRGVQLIRSLDPNAVIVGPSYGGFNANQLSSWLDYAKSNNVLPNILDWHFSADPVADVQTAQSLLTAKSITQIQGFTIGEYIWSQEQNSGYTAWYLARLEKSGVLGANHAIWDHCCSSGLLDDTLTTSSEKKGQWWTYKAYADMTGTIVNTSPSAHIDGVASKDASKASALILLGNKGGQTGDIDVNINRLDTASYLIGSNGKAHVVVSLINNIDPVAAPVVTQSFDATVVNNSIKLIIPWNYALDAYTISITPSTGTQSSNVYEAENAALSGGAKVMTDHTGYSGTAFVAGYEAQGASTQFTVQMSAAGSYNVNLRYGNGSGTMRTLSIYVNGSKIQQTSLAATSDWDTWATKTETISLQAGSNTIAYKYDPGDNGLVNLDKITINSTSVPDVAAIPGKIEAENYNYMWGVQTETTSDTGGGLNVGWIDNGDWMDYAVNVLSTSAYTVSLRVASGISGGQLQVRDGAGSVLSMVSIPNTGGWQTWTTVTSNVSLPAGNQILRLYAATGGFNVNWMSLATSAGPLSLVYQAENNTILSGGARVMTDHANYFGSGFVAGYELQGASTKFTVNVPSQGLRNVALRYANGSGTQRTVSIYVNGVKIRQTALPQLASWDAWGTKTESLNLLAGNNTIEYKYDTGDNGLINLDQITIS</sequence>
<dbReference type="CDD" id="cd04083">
    <property type="entry name" value="CBM35_Lmo2446-like"/>
    <property type="match status" value="2"/>
</dbReference>
<dbReference type="InterPro" id="IPR006584">
    <property type="entry name" value="Cellulose-bd_IV"/>
</dbReference>
<dbReference type="PANTHER" id="PTHR43863">
    <property type="entry name" value="HYDROLASE, PUTATIVE (AFU_ORTHOLOGUE AFUA_1G03140)-RELATED"/>
    <property type="match status" value="1"/>
</dbReference>
<dbReference type="SMART" id="SM00606">
    <property type="entry name" value="CBD_IV"/>
    <property type="match status" value="2"/>
</dbReference>
<dbReference type="InterPro" id="IPR051816">
    <property type="entry name" value="Glycosyl_Hydrolase_31"/>
</dbReference>
<evidence type="ECO:0000313" key="4">
    <source>
        <dbReference type="Proteomes" id="UP000282076"/>
    </source>
</evidence>
<dbReference type="InterPro" id="IPR005084">
    <property type="entry name" value="CBM6"/>
</dbReference>
<dbReference type="InterPro" id="IPR017853">
    <property type="entry name" value="GH"/>
</dbReference>
<dbReference type="InterPro" id="IPR008979">
    <property type="entry name" value="Galactose-bd-like_sf"/>
</dbReference>
<organism evidence="3 4">
    <name type="scientific">Cohnella endophytica</name>
    <dbReference type="NCBI Taxonomy" id="2419778"/>
    <lineage>
        <taxon>Bacteria</taxon>
        <taxon>Bacillati</taxon>
        <taxon>Bacillota</taxon>
        <taxon>Bacilli</taxon>
        <taxon>Bacillales</taxon>
        <taxon>Paenibacillaceae</taxon>
        <taxon>Cohnella</taxon>
    </lineage>
</organism>
<dbReference type="Proteomes" id="UP000282076">
    <property type="component" value="Unassembled WGS sequence"/>
</dbReference>
<dbReference type="Gene3D" id="2.60.120.260">
    <property type="entry name" value="Galactose-binding domain-like"/>
    <property type="match status" value="3"/>
</dbReference>
<accession>A0A494Y3G0</accession>
<gene>
    <name evidence="3" type="ORF">D7Z26_13945</name>
</gene>
<feature type="domain" description="CBM6" evidence="2">
    <location>
        <begin position="721"/>
        <end position="847"/>
    </location>
</feature>
<reference evidence="3 4" key="1">
    <citation type="submission" date="2018-10" db="EMBL/GenBank/DDBJ databases">
        <title>Cohnella sp. M2MS4P-1, whole genome shotgun sequence.</title>
        <authorList>
            <person name="Tuo L."/>
        </authorList>
    </citation>
    <scope>NUCLEOTIDE SEQUENCE [LARGE SCALE GENOMIC DNA]</scope>
    <source>
        <strain evidence="3 4">M2MS4P-1</strain>
    </source>
</reference>
<dbReference type="SUPFAM" id="SSF51445">
    <property type="entry name" value="(Trans)glycosidases"/>
    <property type="match status" value="1"/>
</dbReference>
<dbReference type="Gene3D" id="3.20.20.80">
    <property type="entry name" value="Glycosidases"/>
    <property type="match status" value="1"/>
</dbReference>
<dbReference type="OrthoDB" id="9760056at2"/>
<dbReference type="EMBL" id="RBZM01000005">
    <property type="protein sequence ID" value="RKP54446.1"/>
    <property type="molecule type" value="Genomic_DNA"/>
</dbReference>
<keyword evidence="4" id="KW-1185">Reference proteome</keyword>
<dbReference type="GO" id="GO:0030246">
    <property type="term" value="F:carbohydrate binding"/>
    <property type="evidence" value="ECO:0007669"/>
    <property type="project" value="InterPro"/>
</dbReference>
<keyword evidence="1" id="KW-0732">Signal</keyword>
<dbReference type="RefSeq" id="WP_120977551.1">
    <property type="nucleotide sequence ID" value="NZ_RBZM01000005.1"/>
</dbReference>
<evidence type="ECO:0000313" key="3">
    <source>
        <dbReference type="EMBL" id="RKP54446.1"/>
    </source>
</evidence>
<dbReference type="CDD" id="cd04080">
    <property type="entry name" value="CBM6_cellulase-like"/>
    <property type="match status" value="1"/>
</dbReference>
<proteinExistence type="predicted"/>
<name>A0A494Y3G0_9BACL</name>